<sequence>MQLPFRLTTELRLEEWQQYLKGTLGNVLKVLRREVGQNHPILLAPKMIELVAQFSTLIEQVLSFHSPEEGRFLPKFPRYLFFDVAADGALKVIIIEVYRFFTERQAGELTLANLVPEDFKQLYQSVFSALLDGGFIEVPRFYLDVPEEQKADLQGRIEKLHGKEVFTPEDATCVIRPLSPNIFCPSIPDDFVRYKQRPIPGLTIDLAKAATISEYLLRVVEPPEGSKKQGNTLVHIRCLPCDYDITMHSRSLQAIRSSQTGSSAVASLIVDEFSPAVFYRPRAASDTLTVGEDDLEARPLVVPPQYIMDSCFFNEWLNPYDYVNSVQESKINKVQLGEAAEPLRPVRSNPSKAGSSLPIGRETAPPLSQSTYTRVQAAPPVQEPPCAPHQSKYSSRVVNPHLRRGFETGIRNGLVHTNPAIVAGSDVSGGTPATPLQTYGLFLAGVPVCTSISPLFSDELKSRMVGRPRREDFNVNTLMLTAKMRKFIELGDASSSLLNLYVKYNQSKRSTVTITLQELCATMRGHPLPFIFQIRRDPLLMEFRLGQHAISLLEQPCPSLPSGTHTLHAITGQTLRLQAVPTVPLLEDIRVTLQTDLYHTPIAQHACHELLPRAVSQVSCNVISADEQAHFSGIPGFDWTSYLTLRNTLLSAWRYAPHIYLSLDACTRTLPYCAVYITQVYDYLTARLWINHPAYVVAATVPPFSLRVRDPLEQYVEQANAKYPRLQAGTCLCGLCRTQVSRVRVKAGSTGPGARLNLPRVVCEACYARDIIPRLEKIHASYVLLDANSARMTDVPGWTDVQCLVLLDCVKTALGDNVSFFDVFDFAARAMKRPAEECLKVYTSLTRREAGPDQPIVEEHVRKLTQQFVDAGEGDVLAALQGQHGCDAALAVYVATLARARVLATVEEARITYDLYGALEQ</sequence>
<evidence type="ECO:0000313" key="5">
    <source>
        <dbReference type="Proteomes" id="UP000315496"/>
    </source>
</evidence>
<dbReference type="InterPro" id="IPR036388">
    <property type="entry name" value="WH-like_DNA-bd_sf"/>
</dbReference>
<evidence type="ECO:0000259" key="2">
    <source>
        <dbReference type="PROSITE" id="PS50934"/>
    </source>
</evidence>
<keyword evidence="5" id="KW-1185">Reference proteome</keyword>
<dbReference type="PROSITE" id="PS52032">
    <property type="entry name" value="MARR_BRCT_CHROMO"/>
    <property type="match status" value="1"/>
</dbReference>
<dbReference type="VEuPathDB" id="GiardiaDB:GMRT_10336"/>
<dbReference type="EMBL" id="VDLU01000005">
    <property type="protein sequence ID" value="TNJ26437.1"/>
    <property type="molecule type" value="Genomic_DNA"/>
</dbReference>
<dbReference type="InterPro" id="IPR009057">
    <property type="entry name" value="Homeodomain-like_sf"/>
</dbReference>
<name>A0A4Z1T0J7_GIAMU</name>
<proteinExistence type="predicted"/>
<dbReference type="AlphaFoldDB" id="A0A4Z1T0J7"/>
<accession>A0A4Z1T0J7</accession>
<comment type="caution">
    <text evidence="4">The sequence shown here is derived from an EMBL/GenBank/DDBJ whole genome shotgun (WGS) entry which is preliminary data.</text>
</comment>
<dbReference type="PROSITE" id="PS50934">
    <property type="entry name" value="SWIRM"/>
    <property type="match status" value="1"/>
</dbReference>
<dbReference type="Pfam" id="PF04433">
    <property type="entry name" value="SWIRM"/>
    <property type="match status" value="1"/>
</dbReference>
<organism evidence="4 5">
    <name type="scientific">Giardia muris</name>
    <dbReference type="NCBI Taxonomy" id="5742"/>
    <lineage>
        <taxon>Eukaryota</taxon>
        <taxon>Metamonada</taxon>
        <taxon>Diplomonadida</taxon>
        <taxon>Hexamitidae</taxon>
        <taxon>Giardiinae</taxon>
        <taxon>Giardia</taxon>
    </lineage>
</organism>
<dbReference type="InterPro" id="IPR049898">
    <property type="entry name" value="MARR_BRCT_CHROMO"/>
</dbReference>
<dbReference type="InterPro" id="IPR007526">
    <property type="entry name" value="SWIRM"/>
</dbReference>
<gene>
    <name evidence="4" type="ORF">GMRT_10336</name>
</gene>
<dbReference type="Proteomes" id="UP000315496">
    <property type="component" value="Chromosome 5"/>
</dbReference>
<dbReference type="Gene3D" id="1.10.10.10">
    <property type="entry name" value="Winged helix-like DNA-binding domain superfamily/Winged helix DNA-binding domain"/>
    <property type="match status" value="1"/>
</dbReference>
<feature type="domain" description="SWIRM" evidence="2">
    <location>
        <begin position="609"/>
        <end position="701"/>
    </location>
</feature>
<evidence type="ECO:0000313" key="4">
    <source>
        <dbReference type="EMBL" id="TNJ26437.1"/>
    </source>
</evidence>
<evidence type="ECO:0000256" key="1">
    <source>
        <dbReference type="SAM" id="MobiDB-lite"/>
    </source>
</evidence>
<reference evidence="4 5" key="1">
    <citation type="submission" date="2019-05" db="EMBL/GenBank/DDBJ databases">
        <title>The compact genome of Giardia muris reveals important steps in the evolution of intestinal protozoan parasites.</title>
        <authorList>
            <person name="Xu F."/>
            <person name="Jimenez-Gonzalez A."/>
            <person name="Einarsson E."/>
            <person name="Astvaldsson A."/>
            <person name="Peirasmaki D."/>
            <person name="Eckmann L."/>
            <person name="Andersson J.O."/>
            <person name="Svard S.G."/>
            <person name="Jerlstrom-Hultqvist J."/>
        </authorList>
    </citation>
    <scope>NUCLEOTIDE SEQUENCE [LARGE SCALE GENOMIC DNA]</scope>
    <source>
        <strain evidence="4 5">Roberts-Thomson</strain>
    </source>
</reference>
<dbReference type="SUPFAM" id="SSF46689">
    <property type="entry name" value="Homeodomain-like"/>
    <property type="match status" value="1"/>
</dbReference>
<dbReference type="OrthoDB" id="10250366at2759"/>
<feature type="region of interest" description="Disordered" evidence="1">
    <location>
        <begin position="342"/>
        <end position="367"/>
    </location>
</feature>
<evidence type="ECO:0000259" key="3">
    <source>
        <dbReference type="PROSITE" id="PS52032"/>
    </source>
</evidence>
<feature type="domain" description="Chromo" evidence="3">
    <location>
        <begin position="1"/>
        <end position="342"/>
    </location>
</feature>
<protein>
    <submittedName>
        <fullName evidence="4">SWIRM domain-containing protein</fullName>
    </submittedName>
</protein>